<evidence type="ECO:0000313" key="4">
    <source>
        <dbReference type="Proteomes" id="UP001146793"/>
    </source>
</evidence>
<dbReference type="InterPro" id="IPR000253">
    <property type="entry name" value="FHA_dom"/>
</dbReference>
<reference evidence="3" key="1">
    <citation type="submission" date="2022-08" db="EMBL/GenBank/DDBJ databases">
        <title>Novel sulphate-reducing endosymbionts in the free-living metamonad Anaeramoeba.</title>
        <authorList>
            <person name="Jerlstrom-Hultqvist J."/>
            <person name="Cepicka I."/>
            <person name="Gallot-Lavallee L."/>
            <person name="Salas-Leiva D."/>
            <person name="Curtis B.A."/>
            <person name="Zahonova K."/>
            <person name="Pipaliya S."/>
            <person name="Dacks J."/>
            <person name="Roger A.J."/>
        </authorList>
    </citation>
    <scope>NUCLEOTIDE SEQUENCE</scope>
    <source>
        <strain evidence="3">Busselton2</strain>
    </source>
</reference>
<evidence type="ECO:0000256" key="1">
    <source>
        <dbReference type="SAM" id="MobiDB-lite"/>
    </source>
</evidence>
<protein>
    <recommendedName>
        <fullName evidence="2">FHA domain-containing protein</fullName>
    </recommendedName>
</protein>
<dbReference type="SUPFAM" id="SSF49879">
    <property type="entry name" value="SMAD/FHA domain"/>
    <property type="match status" value="1"/>
</dbReference>
<feature type="compositionally biased region" description="Low complexity" evidence="1">
    <location>
        <begin position="247"/>
        <end position="263"/>
    </location>
</feature>
<evidence type="ECO:0000259" key="2">
    <source>
        <dbReference type="PROSITE" id="PS50006"/>
    </source>
</evidence>
<feature type="compositionally biased region" description="Basic and acidic residues" evidence="1">
    <location>
        <begin position="264"/>
        <end position="273"/>
    </location>
</feature>
<dbReference type="Pfam" id="PF00498">
    <property type="entry name" value="FHA"/>
    <property type="match status" value="1"/>
</dbReference>
<dbReference type="Gene3D" id="2.60.200.20">
    <property type="match status" value="1"/>
</dbReference>
<dbReference type="Proteomes" id="UP001146793">
    <property type="component" value="Unassembled WGS sequence"/>
</dbReference>
<gene>
    <name evidence="3" type="ORF">M0812_12814</name>
</gene>
<accession>A0AAV7ZRI0</accession>
<name>A0AAV7ZRI0_9EUKA</name>
<feature type="compositionally biased region" description="Basic and acidic residues" evidence="1">
    <location>
        <begin position="181"/>
        <end position="206"/>
    </location>
</feature>
<dbReference type="EMBL" id="JANTQA010000026">
    <property type="protein sequence ID" value="KAJ3443055.1"/>
    <property type="molecule type" value="Genomic_DNA"/>
</dbReference>
<evidence type="ECO:0000313" key="3">
    <source>
        <dbReference type="EMBL" id="KAJ3443055.1"/>
    </source>
</evidence>
<dbReference type="CDD" id="cd00060">
    <property type="entry name" value="FHA"/>
    <property type="match status" value="1"/>
</dbReference>
<dbReference type="AlphaFoldDB" id="A0AAV7ZRI0"/>
<feature type="region of interest" description="Disordered" evidence="1">
    <location>
        <begin position="181"/>
        <end position="213"/>
    </location>
</feature>
<comment type="caution">
    <text evidence="3">The sequence shown here is derived from an EMBL/GenBank/DDBJ whole genome shotgun (WGS) entry which is preliminary data.</text>
</comment>
<organism evidence="3 4">
    <name type="scientific">Anaeramoeba flamelloides</name>
    <dbReference type="NCBI Taxonomy" id="1746091"/>
    <lineage>
        <taxon>Eukaryota</taxon>
        <taxon>Metamonada</taxon>
        <taxon>Anaeramoebidae</taxon>
        <taxon>Anaeramoeba</taxon>
    </lineage>
</organism>
<feature type="domain" description="FHA" evidence="2">
    <location>
        <begin position="71"/>
        <end position="139"/>
    </location>
</feature>
<feature type="region of interest" description="Disordered" evidence="1">
    <location>
        <begin position="247"/>
        <end position="273"/>
    </location>
</feature>
<dbReference type="PROSITE" id="PS50006">
    <property type="entry name" value="FHA_DOMAIN"/>
    <property type="match status" value="1"/>
</dbReference>
<sequence>MSIFRRRKPKKKTAKTDNTKQSNVKVYLVFSRSIKIKPPTKQRKGFKILSEEEEKKNVICLNFSQLGDTRVVIGRNPNSLFKGKTKTVTISFPKSKEILFLLDTDMTVSRRHCIVTCKSQGVYIENVSKSACMISGKIQEFVQVNKPKKLLHNDLVMIGKEEYCLSLSSWAYFRVGIGEKPDAKDKNSKKSENSENDETRNSKNENNKILNTKPILFQSPKREILDILQSYNHKTENTQIMHSYLDNLNSDNENENENNNSNENVKEKDKDNINDHTKKEEVKIQGIDNSLLLLNKEKELEKDLNYENQNEKEIDKILENMNENQTDEKNDQNFKNQNDNDITFETDSFSSLITGQRSSVLELLIEEEKKRNEEKFQNNNSNLNNSENL</sequence>
<proteinExistence type="predicted"/>
<dbReference type="InterPro" id="IPR008984">
    <property type="entry name" value="SMAD_FHA_dom_sf"/>
</dbReference>